<accession>A0A6G6AQS3</accession>
<keyword evidence="1" id="KW-1133">Transmembrane helix</keyword>
<feature type="transmembrane region" description="Helical" evidence="1">
    <location>
        <begin position="31"/>
        <end position="52"/>
    </location>
</feature>
<evidence type="ECO:0000256" key="1">
    <source>
        <dbReference type="SAM" id="Phobius"/>
    </source>
</evidence>
<protein>
    <submittedName>
        <fullName evidence="2">Uncharacterized protein</fullName>
    </submittedName>
</protein>
<dbReference type="EMBL" id="MN481286">
    <property type="protein sequence ID" value="QID24165.1"/>
    <property type="molecule type" value="Genomic_DNA"/>
</dbReference>
<organism evidence="2">
    <name type="scientific">Acinetobacter baylyi</name>
    <dbReference type="NCBI Taxonomy" id="202950"/>
    <lineage>
        <taxon>Bacteria</taxon>
        <taxon>Pseudomonadati</taxon>
        <taxon>Pseudomonadota</taxon>
        <taxon>Gammaproteobacteria</taxon>
        <taxon>Moraxellales</taxon>
        <taxon>Moraxellaceae</taxon>
        <taxon>Acinetobacter</taxon>
    </lineage>
</organism>
<geneLocation type="plasmid" evidence="2">
    <name>pA2702</name>
</geneLocation>
<keyword evidence="2" id="KW-0614">Plasmid</keyword>
<proteinExistence type="predicted"/>
<dbReference type="AlphaFoldDB" id="A0A6G6AQS3"/>
<evidence type="ECO:0000313" key="2">
    <source>
        <dbReference type="EMBL" id="QID24165.1"/>
    </source>
</evidence>
<feature type="transmembrane region" description="Helical" evidence="1">
    <location>
        <begin position="171"/>
        <end position="193"/>
    </location>
</feature>
<keyword evidence="1" id="KW-0812">Transmembrane</keyword>
<sequence length="195" mass="22510">MDLEKSKETLLLESIKDIQSTIRALDVKTGFLFVFLCIPFSRIEAISPAFLILIQKNILFTLVIILFFIIWGFALFILFMAVSPQNNPADSVDFNGISKQPKGFLFGGYLFQKISPMKYLNSSAMPDKKNNLVDEITYFKNLTEDEYIEELMFERLKLITIRNLKLQRISICIKSIFLLIVMTAVIWICYLLVKA</sequence>
<keyword evidence="1" id="KW-0472">Membrane</keyword>
<reference evidence="2" key="1">
    <citation type="submission" date="2019-09" db="EMBL/GenBank/DDBJ databases">
        <authorList>
            <person name="Liu L."/>
        </authorList>
    </citation>
    <scope>NUCLEOTIDE SEQUENCE</scope>
    <source>
        <strain evidence="2">A2702</strain>
        <plasmid evidence="2">pA2702</plasmid>
    </source>
</reference>
<name>A0A6G6AQS3_ACIBI</name>
<feature type="transmembrane region" description="Helical" evidence="1">
    <location>
        <begin position="58"/>
        <end position="82"/>
    </location>
</feature>
<dbReference type="RefSeq" id="WP_109428776.1">
    <property type="nucleotide sequence ID" value="NZ_MN481286.1"/>
</dbReference>